<accession>A0A1H6PLE9</accession>
<organism evidence="3 5">
    <name type="scientific">Yarrowia lipolytica</name>
    <name type="common">Candida lipolytica</name>
    <dbReference type="NCBI Taxonomy" id="4952"/>
    <lineage>
        <taxon>Eukaryota</taxon>
        <taxon>Fungi</taxon>
        <taxon>Dikarya</taxon>
        <taxon>Ascomycota</taxon>
        <taxon>Saccharomycotina</taxon>
        <taxon>Dipodascomycetes</taxon>
        <taxon>Dipodascales</taxon>
        <taxon>Dipodascales incertae sedis</taxon>
        <taxon>Yarrowia</taxon>
    </lineage>
</organism>
<dbReference type="EMBL" id="KZ857333">
    <property type="protein sequence ID" value="RDW26457.1"/>
    <property type="molecule type" value="Genomic_DNA"/>
</dbReference>
<evidence type="ECO:0000313" key="3">
    <source>
        <dbReference type="EMBL" id="AOW07096.1"/>
    </source>
</evidence>
<reference evidence="4 6" key="2">
    <citation type="submission" date="2018-07" db="EMBL/GenBank/DDBJ databases">
        <title>Draft Genome Assemblies for Five Robust Yarrowia lipolytica Strains Exhibiting High Lipid Production and Pentose Sugar Utilization and Sugar Alcohol Secretion from Undetoxified Lignocellulosic Biomass Hydrolysates.</title>
        <authorList>
            <consortium name="DOE Joint Genome Institute"/>
            <person name="Walker C."/>
            <person name="Ryu S."/>
            <person name="Na H."/>
            <person name="Zane M."/>
            <person name="LaButti K."/>
            <person name="Lipzen A."/>
            <person name="Haridas S."/>
            <person name="Barry K."/>
            <person name="Grigoriev I.V."/>
            <person name="Quarterman J."/>
            <person name="Slininger P."/>
            <person name="Dien B."/>
            <person name="Trinh C.T."/>
        </authorList>
    </citation>
    <scope>NUCLEOTIDE SEQUENCE [LARGE SCALE GENOMIC DNA]</scope>
    <source>
        <strain evidence="4 6">YB392</strain>
    </source>
</reference>
<feature type="region of interest" description="Disordered" evidence="1">
    <location>
        <begin position="89"/>
        <end position="111"/>
    </location>
</feature>
<keyword evidence="2" id="KW-1133">Transmembrane helix</keyword>
<dbReference type="EMBL" id="CP017558">
    <property type="protein sequence ID" value="AOW07096.1"/>
    <property type="molecule type" value="Genomic_DNA"/>
</dbReference>
<dbReference type="Proteomes" id="UP000256601">
    <property type="component" value="Unassembled WGS sequence"/>
</dbReference>
<dbReference type="VEuPathDB" id="FungiDB:YALI1_F17215g"/>
<evidence type="ECO:0000313" key="4">
    <source>
        <dbReference type="EMBL" id="RDW26457.1"/>
    </source>
</evidence>
<sequence>MSNWYEEPKIPARNFKIGFYSFIGFIGSIYLVKKYIWSQKTESYARNVFEVEDGKLPPRNQVPAGATGVERVSYYEGAGNAYMGKKMGDRFGLSAQGPSESQPYPKPDDNK</sequence>
<keyword evidence="2" id="KW-0812">Transmembrane</keyword>
<protein>
    <submittedName>
        <fullName evidence="3">Uncharacterized protein</fullName>
    </submittedName>
</protein>
<reference evidence="3 5" key="1">
    <citation type="journal article" date="2016" name="PLoS ONE">
        <title>Sequence Assembly of Yarrowia lipolytica Strain W29/CLIB89 Shows Transposable Element Diversity.</title>
        <authorList>
            <person name="Magnan C."/>
            <person name="Yu J."/>
            <person name="Chang I."/>
            <person name="Jahn E."/>
            <person name="Kanomata Y."/>
            <person name="Wu J."/>
            <person name="Zeller M."/>
            <person name="Oakes M."/>
            <person name="Baldi P."/>
            <person name="Sandmeyer S."/>
        </authorList>
    </citation>
    <scope>NUCLEOTIDE SEQUENCE [LARGE SCALE GENOMIC DNA]</scope>
    <source>
        <strain evidence="3">CLIB89</strain>
        <strain evidence="5">CLIB89(W29)</strain>
    </source>
</reference>
<dbReference type="AlphaFoldDB" id="A0A1H6PLE9"/>
<evidence type="ECO:0000256" key="1">
    <source>
        <dbReference type="SAM" id="MobiDB-lite"/>
    </source>
</evidence>
<evidence type="ECO:0000256" key="2">
    <source>
        <dbReference type="SAM" id="Phobius"/>
    </source>
</evidence>
<proteinExistence type="predicted"/>
<gene>
    <name evidence="4" type="ORF">B0I71DRAFT_174323</name>
    <name evidence="3" type="ORF">YALI1_F17215g</name>
</gene>
<evidence type="ECO:0000313" key="6">
    <source>
        <dbReference type="Proteomes" id="UP000256601"/>
    </source>
</evidence>
<keyword evidence="2" id="KW-0472">Membrane</keyword>
<dbReference type="Proteomes" id="UP000182444">
    <property type="component" value="Chromosome 1F"/>
</dbReference>
<dbReference type="OrthoDB" id="4073131at2759"/>
<feature type="transmembrane region" description="Helical" evidence="2">
    <location>
        <begin position="15"/>
        <end position="32"/>
    </location>
</feature>
<evidence type="ECO:0000313" key="5">
    <source>
        <dbReference type="Proteomes" id="UP000182444"/>
    </source>
</evidence>
<name>A0A1H6PLE9_YARLL</name>